<reference evidence="5" key="1">
    <citation type="submission" date="2010-05" db="EMBL/GenBank/DDBJ databases">
        <title>The genome sequence of Magnaporthe poae strain ATCC 64411.</title>
        <authorList>
            <person name="Ma L.-J."/>
            <person name="Dead R."/>
            <person name="Young S."/>
            <person name="Zeng Q."/>
            <person name="Koehrsen M."/>
            <person name="Alvarado L."/>
            <person name="Berlin A."/>
            <person name="Chapman S.B."/>
            <person name="Chen Z."/>
            <person name="Freedman E."/>
            <person name="Gellesch M."/>
            <person name="Goldberg J."/>
            <person name="Griggs A."/>
            <person name="Gujja S."/>
            <person name="Heilman E.R."/>
            <person name="Heiman D."/>
            <person name="Hepburn T."/>
            <person name="Howarth C."/>
            <person name="Jen D."/>
            <person name="Larson L."/>
            <person name="Mehta T."/>
            <person name="Neiman D."/>
            <person name="Pearson M."/>
            <person name="Roberts A."/>
            <person name="Saif S."/>
            <person name="Shea T."/>
            <person name="Shenoy N."/>
            <person name="Sisk P."/>
            <person name="Stolte C."/>
            <person name="Sykes S."/>
            <person name="Walk T."/>
            <person name="White J."/>
            <person name="Yandava C."/>
            <person name="Haas B."/>
            <person name="Nusbaum C."/>
            <person name="Birren B."/>
        </authorList>
    </citation>
    <scope>NUCLEOTIDE SEQUENCE [LARGE SCALE GENOMIC DNA]</scope>
    <source>
        <strain evidence="5">ATCC 64411 / 73-15</strain>
    </source>
</reference>
<dbReference type="STRING" id="644358.A0A0C4DW01"/>
<dbReference type="EnsemblFungi" id="MAPG_04169T0">
    <property type="protein sequence ID" value="MAPG_04169T0"/>
    <property type="gene ID" value="MAPG_04169"/>
</dbReference>
<feature type="domain" description="Microbial-type PARG catalytic" evidence="2">
    <location>
        <begin position="81"/>
        <end position="160"/>
    </location>
</feature>
<dbReference type="EMBL" id="ADBL01000987">
    <property type="status" value="NOT_ANNOTATED_CDS"/>
    <property type="molecule type" value="Genomic_DNA"/>
</dbReference>
<dbReference type="AlphaFoldDB" id="A0A0C4DW01"/>
<dbReference type="OrthoDB" id="2440523at2759"/>
<dbReference type="VEuPathDB" id="FungiDB:MAPG_04169"/>
<dbReference type="eggNOG" id="ENOG502S1YN">
    <property type="taxonomic scope" value="Eukaryota"/>
</dbReference>
<reference evidence="4" key="4">
    <citation type="journal article" date="2015" name="G3 (Bethesda)">
        <title>Genome sequences of three phytopathogenic species of the Magnaporthaceae family of fungi.</title>
        <authorList>
            <person name="Okagaki L.H."/>
            <person name="Nunes C.C."/>
            <person name="Sailsbery J."/>
            <person name="Clay B."/>
            <person name="Brown D."/>
            <person name="John T."/>
            <person name="Oh Y."/>
            <person name="Young N."/>
            <person name="Fitzgerald M."/>
            <person name="Haas B.J."/>
            <person name="Zeng Q."/>
            <person name="Young S."/>
            <person name="Adiconis X."/>
            <person name="Fan L."/>
            <person name="Levin J.Z."/>
            <person name="Mitchell T.K."/>
            <person name="Okubara P.A."/>
            <person name="Farman M.L."/>
            <person name="Kohn L.M."/>
            <person name="Birren B."/>
            <person name="Ma L.-J."/>
            <person name="Dean R.A."/>
        </authorList>
    </citation>
    <scope>NUCLEOTIDE SEQUENCE</scope>
    <source>
        <strain evidence="4">ATCC 64411 / 73-15</strain>
    </source>
</reference>
<evidence type="ECO:0000313" key="5">
    <source>
        <dbReference type="Proteomes" id="UP000011715"/>
    </source>
</evidence>
<dbReference type="PANTHER" id="PTHR35596:SF2">
    <property type="entry name" value="MICROBIAL-TYPE PARG CATALYTIC DOMAIN-CONTAINING PROTEIN"/>
    <property type="match status" value="1"/>
</dbReference>
<evidence type="ECO:0000313" key="3">
    <source>
        <dbReference type="EMBL" id="KLU85138.1"/>
    </source>
</evidence>
<dbReference type="EMBL" id="GL876968">
    <property type="protein sequence ID" value="KLU85138.1"/>
    <property type="molecule type" value="Genomic_DNA"/>
</dbReference>
<dbReference type="Pfam" id="PF10021">
    <property type="entry name" value="PARG_cat_microb"/>
    <property type="match status" value="1"/>
</dbReference>
<name>A0A0C4DW01_MAGP6</name>
<feature type="region of interest" description="Disordered" evidence="1">
    <location>
        <begin position="1"/>
        <end position="21"/>
    </location>
</feature>
<dbReference type="InterPro" id="IPR019261">
    <property type="entry name" value="PARG_cat_microbial"/>
</dbReference>
<proteinExistence type="predicted"/>
<accession>A0A0C4DW01</accession>
<dbReference type="OMA" id="MPWNAQL"/>
<dbReference type="Gene3D" id="3.40.220.10">
    <property type="entry name" value="Leucine Aminopeptidase, subunit E, domain 1"/>
    <property type="match status" value="1"/>
</dbReference>
<gene>
    <name evidence="3" type="ORF">MAPG_04169</name>
</gene>
<protein>
    <recommendedName>
        <fullName evidence="2">Microbial-type PARG catalytic domain-containing protein</fullName>
    </recommendedName>
</protein>
<reference evidence="3" key="2">
    <citation type="submission" date="2010-05" db="EMBL/GenBank/DDBJ databases">
        <title>The Genome Sequence of Magnaporthe poae strain ATCC 64411.</title>
        <authorList>
            <consortium name="The Broad Institute Genome Sequencing Platform"/>
            <consortium name="Broad Institute Genome Sequencing Center for Infectious Disease"/>
            <person name="Ma L.-J."/>
            <person name="Dead R."/>
            <person name="Young S."/>
            <person name="Zeng Q."/>
            <person name="Koehrsen M."/>
            <person name="Alvarado L."/>
            <person name="Berlin A."/>
            <person name="Chapman S.B."/>
            <person name="Chen Z."/>
            <person name="Freedman E."/>
            <person name="Gellesch M."/>
            <person name="Goldberg J."/>
            <person name="Griggs A."/>
            <person name="Gujja S."/>
            <person name="Heilman E.R."/>
            <person name="Heiman D."/>
            <person name="Hepburn T."/>
            <person name="Howarth C."/>
            <person name="Jen D."/>
            <person name="Larson L."/>
            <person name="Mehta T."/>
            <person name="Neiman D."/>
            <person name="Pearson M."/>
            <person name="Roberts A."/>
            <person name="Saif S."/>
            <person name="Shea T."/>
            <person name="Shenoy N."/>
            <person name="Sisk P."/>
            <person name="Stolte C."/>
            <person name="Sykes S."/>
            <person name="Walk T."/>
            <person name="White J."/>
            <person name="Yandava C."/>
            <person name="Haas B."/>
            <person name="Nusbaum C."/>
            <person name="Birren B."/>
        </authorList>
    </citation>
    <scope>NUCLEOTIDE SEQUENCE</scope>
    <source>
        <strain evidence="3">ATCC 64411</strain>
    </source>
</reference>
<organism evidence="4 5">
    <name type="scientific">Magnaporthiopsis poae (strain ATCC 64411 / 73-15)</name>
    <name type="common">Kentucky bluegrass fungus</name>
    <name type="synonym">Magnaporthe poae</name>
    <dbReference type="NCBI Taxonomy" id="644358"/>
    <lineage>
        <taxon>Eukaryota</taxon>
        <taxon>Fungi</taxon>
        <taxon>Dikarya</taxon>
        <taxon>Ascomycota</taxon>
        <taxon>Pezizomycotina</taxon>
        <taxon>Sordariomycetes</taxon>
        <taxon>Sordariomycetidae</taxon>
        <taxon>Magnaporthales</taxon>
        <taxon>Magnaporthaceae</taxon>
        <taxon>Magnaporthiopsis</taxon>
    </lineage>
</organism>
<evidence type="ECO:0000256" key="1">
    <source>
        <dbReference type="SAM" id="MobiDB-lite"/>
    </source>
</evidence>
<evidence type="ECO:0000259" key="2">
    <source>
        <dbReference type="Pfam" id="PF10021"/>
    </source>
</evidence>
<reference evidence="4" key="5">
    <citation type="submission" date="2015-06" db="UniProtKB">
        <authorList>
            <consortium name="EnsemblFungi"/>
        </authorList>
    </citation>
    <scope>IDENTIFICATION</scope>
    <source>
        <strain evidence="4">ATCC 64411</strain>
    </source>
</reference>
<keyword evidence="5" id="KW-1185">Reference proteome</keyword>
<dbReference type="Proteomes" id="UP000011715">
    <property type="component" value="Unassembled WGS sequence"/>
</dbReference>
<reference evidence="3" key="3">
    <citation type="submission" date="2011-03" db="EMBL/GenBank/DDBJ databases">
        <title>Annotation of Magnaporthe poae ATCC 64411.</title>
        <authorList>
            <person name="Ma L.-J."/>
            <person name="Dead R."/>
            <person name="Young S.K."/>
            <person name="Zeng Q."/>
            <person name="Gargeya S."/>
            <person name="Fitzgerald M."/>
            <person name="Haas B."/>
            <person name="Abouelleil A."/>
            <person name="Alvarado L."/>
            <person name="Arachchi H.M."/>
            <person name="Berlin A."/>
            <person name="Brown A."/>
            <person name="Chapman S.B."/>
            <person name="Chen Z."/>
            <person name="Dunbar C."/>
            <person name="Freedman E."/>
            <person name="Gearin G."/>
            <person name="Gellesch M."/>
            <person name="Goldberg J."/>
            <person name="Griggs A."/>
            <person name="Gujja S."/>
            <person name="Heiman D."/>
            <person name="Howarth C."/>
            <person name="Larson L."/>
            <person name="Lui A."/>
            <person name="MacDonald P.J.P."/>
            <person name="Mehta T."/>
            <person name="Montmayeur A."/>
            <person name="Murphy C."/>
            <person name="Neiman D."/>
            <person name="Pearson M."/>
            <person name="Priest M."/>
            <person name="Roberts A."/>
            <person name="Saif S."/>
            <person name="Shea T."/>
            <person name="Shenoy N."/>
            <person name="Sisk P."/>
            <person name="Stolte C."/>
            <person name="Sykes S."/>
            <person name="Yandava C."/>
            <person name="Wortman J."/>
            <person name="Nusbaum C."/>
            <person name="Birren B."/>
        </authorList>
    </citation>
    <scope>NUCLEOTIDE SEQUENCE</scope>
    <source>
        <strain evidence="3">ATCC 64411</strain>
    </source>
</reference>
<dbReference type="PANTHER" id="PTHR35596">
    <property type="entry name" value="DUF2263 DOMAIN-CONTAINING PROTEIN"/>
    <property type="match status" value="1"/>
</dbReference>
<dbReference type="InterPro" id="IPR043472">
    <property type="entry name" value="Macro_dom-like"/>
</dbReference>
<evidence type="ECO:0000313" key="4">
    <source>
        <dbReference type="EnsemblFungi" id="MAPG_04169T0"/>
    </source>
</evidence>
<sequence length="323" mass="35923">MPPSGPTVGGSSRPFRPKASEIAHETRRTIIPLIKTKYADRWKTFSYYYEEPMAQITLPPLEYSVEPTPFAVFVGDPVNYALHWMESQNPSTRVALICAANEKRAGGDWVTGVAGYEERLCRRSSLSATLETPGPGSPTPEAFPMSSTGGIFSENVVVFRTEKDRSEPLDEELWRDLPVCSVPPVRWPKVNINAGWLQYSFAGERRMMRDKIMGALAICLANGIANVVVGDFGLGNGYRNPPYEAIAMWNEVVNGDPAIRGRIHNIAFIFEDGCQSTQRLILDDLAKKERRAGASLPPFLAAALAEEPISDFELFRQYFMPSQ</sequence>